<feature type="domain" description="Gcp-like" evidence="9">
    <location>
        <begin position="41"/>
        <end position="325"/>
    </location>
</feature>
<dbReference type="EMBL" id="LT828648">
    <property type="protein sequence ID" value="SLM49591.1"/>
    <property type="molecule type" value="Genomic_DNA"/>
</dbReference>
<keyword evidence="5 8" id="KW-0408">Iron</keyword>
<evidence type="ECO:0000256" key="6">
    <source>
        <dbReference type="ARBA" id="ARBA00023315"/>
    </source>
</evidence>
<gene>
    <name evidence="8 10" type="primary">tsaD</name>
    <name evidence="10" type="ORF">NSJP_3424</name>
</gene>
<dbReference type="Gene3D" id="3.30.420.40">
    <property type="match status" value="2"/>
</dbReference>
<dbReference type="KEGG" id="nja:NSJP_3424"/>
<keyword evidence="3 8" id="KW-0819">tRNA processing</keyword>
<sequence>MNQIKMNYSGISDARGTDGPVLGIETSCDETAAAVIRGDGTILSNVISSQHSVHARFGGVVPELASRAHIEKIEEIAARAIDEAGLSWQDLAGVAVTEGPGLAGALIVGLNYAKALAFALNIPIVGVSHLEGHIASAWLKDPSFPRSCVVLVVSGGHTHLYHRGQDGATRLLARTRDDAAGEAFDKGAQMLGLGFPGGPALDKLAQAGNPGKIRFPRSMRKSSLEFSFSGLKTSLLYRLQGMDKAHLDGIRADVAAGYQEAIVSVLVEKAFTAVGRCGVAALAVVGGVSANSRLRALLTERAHREGVLLSIPPLQYCTDNAAMIAAAGRNALSAGRRLADDAEALVTMDPLSPLQVIETV</sequence>
<feature type="binding site" evidence="8">
    <location>
        <position position="319"/>
    </location>
    <ligand>
        <name>Fe cation</name>
        <dbReference type="ChEBI" id="CHEBI:24875"/>
    </ligand>
</feature>
<dbReference type="PROSITE" id="PS01016">
    <property type="entry name" value="GLYCOPROTEASE"/>
    <property type="match status" value="1"/>
</dbReference>
<dbReference type="InterPro" id="IPR043129">
    <property type="entry name" value="ATPase_NBD"/>
</dbReference>
<dbReference type="EC" id="2.3.1.234" evidence="8"/>
<dbReference type="RefSeq" id="WP_231989406.1">
    <property type="nucleotide sequence ID" value="NZ_LT828648.1"/>
</dbReference>
<dbReference type="FunFam" id="3.30.420.40:FF:000040">
    <property type="entry name" value="tRNA N6-adenosine threonylcarbamoyltransferase"/>
    <property type="match status" value="1"/>
</dbReference>
<feature type="binding site" evidence="8">
    <location>
        <position position="198"/>
    </location>
    <ligand>
        <name>substrate</name>
    </ligand>
</feature>
<dbReference type="AlphaFoldDB" id="A0A1W1I9I9"/>
<dbReference type="PANTHER" id="PTHR11735">
    <property type="entry name" value="TRNA N6-ADENOSINE THREONYLCARBAMOYLTRANSFERASE"/>
    <property type="match status" value="1"/>
</dbReference>
<feature type="binding site" evidence="8">
    <location>
        <begin position="152"/>
        <end position="156"/>
    </location>
    <ligand>
        <name>substrate</name>
    </ligand>
</feature>
<proteinExistence type="inferred from homology"/>
<dbReference type="PRINTS" id="PR00789">
    <property type="entry name" value="OSIALOPTASE"/>
</dbReference>
<dbReference type="FunFam" id="3.30.420.40:FF:000012">
    <property type="entry name" value="tRNA N6-adenosine threonylcarbamoyltransferase"/>
    <property type="match status" value="1"/>
</dbReference>
<evidence type="ECO:0000313" key="10">
    <source>
        <dbReference type="EMBL" id="SLM49591.1"/>
    </source>
</evidence>
<evidence type="ECO:0000256" key="4">
    <source>
        <dbReference type="ARBA" id="ARBA00022723"/>
    </source>
</evidence>
<feature type="binding site" evidence="8">
    <location>
        <position position="133"/>
    </location>
    <ligand>
        <name>Fe cation</name>
        <dbReference type="ChEBI" id="CHEBI:24875"/>
    </ligand>
</feature>
<evidence type="ECO:0000256" key="5">
    <source>
        <dbReference type="ARBA" id="ARBA00023004"/>
    </source>
</evidence>
<dbReference type="GO" id="GO:0005506">
    <property type="term" value="F:iron ion binding"/>
    <property type="evidence" value="ECO:0007669"/>
    <property type="project" value="UniProtKB-UniRule"/>
</dbReference>
<accession>A0A1W1I9I9</accession>
<dbReference type="GO" id="GO:0061711">
    <property type="term" value="F:tRNA N(6)-L-threonylcarbamoyladenine synthase activity"/>
    <property type="evidence" value="ECO:0007669"/>
    <property type="project" value="UniProtKB-EC"/>
</dbReference>
<dbReference type="HAMAP" id="MF_01445">
    <property type="entry name" value="TsaD"/>
    <property type="match status" value="1"/>
</dbReference>
<evidence type="ECO:0000259" key="9">
    <source>
        <dbReference type="Pfam" id="PF00814"/>
    </source>
</evidence>
<feature type="binding site" evidence="8">
    <location>
        <position position="129"/>
    </location>
    <ligand>
        <name>Fe cation</name>
        <dbReference type="ChEBI" id="CHEBI:24875"/>
    </ligand>
</feature>
<name>A0A1W1I9I9_9BACT</name>
<comment type="subcellular location">
    <subcellularLocation>
        <location evidence="8">Cytoplasm</location>
    </subcellularLocation>
</comment>
<comment type="cofactor">
    <cofactor evidence="8">
        <name>Fe(2+)</name>
        <dbReference type="ChEBI" id="CHEBI:29033"/>
    </cofactor>
    <text evidence="8">Binds 1 Fe(2+) ion per subunit.</text>
</comment>
<dbReference type="NCBIfam" id="TIGR00329">
    <property type="entry name" value="gcp_kae1"/>
    <property type="match status" value="1"/>
</dbReference>
<comment type="similarity">
    <text evidence="8">Belongs to the KAE1 / TsaD family.</text>
</comment>
<dbReference type="SUPFAM" id="SSF53067">
    <property type="entry name" value="Actin-like ATPase domain"/>
    <property type="match status" value="1"/>
</dbReference>
<keyword evidence="2 8" id="KW-0808">Transferase</keyword>
<dbReference type="NCBIfam" id="TIGR03723">
    <property type="entry name" value="T6A_TsaD_YgjD"/>
    <property type="match status" value="1"/>
</dbReference>
<keyword evidence="6 8" id="KW-0012">Acyltransferase</keyword>
<dbReference type="CDD" id="cd24133">
    <property type="entry name" value="ASKHA_NBD_TsaD_bac"/>
    <property type="match status" value="1"/>
</dbReference>
<evidence type="ECO:0000256" key="8">
    <source>
        <dbReference type="HAMAP-Rule" id="MF_01445"/>
    </source>
</evidence>
<evidence type="ECO:0000313" key="11">
    <source>
        <dbReference type="Proteomes" id="UP000192042"/>
    </source>
</evidence>
<dbReference type="InterPro" id="IPR017860">
    <property type="entry name" value="Peptidase_M22_CS"/>
</dbReference>
<dbReference type="GO" id="GO:0005737">
    <property type="term" value="C:cytoplasm"/>
    <property type="evidence" value="ECO:0007669"/>
    <property type="project" value="UniProtKB-SubCell"/>
</dbReference>
<evidence type="ECO:0000256" key="1">
    <source>
        <dbReference type="ARBA" id="ARBA00022490"/>
    </source>
</evidence>
<feature type="binding site" evidence="8">
    <location>
        <position position="202"/>
    </location>
    <ligand>
        <name>substrate</name>
    </ligand>
</feature>
<evidence type="ECO:0000256" key="2">
    <source>
        <dbReference type="ARBA" id="ARBA00022679"/>
    </source>
</evidence>
<dbReference type="Proteomes" id="UP000192042">
    <property type="component" value="Chromosome I"/>
</dbReference>
<dbReference type="PANTHER" id="PTHR11735:SF6">
    <property type="entry name" value="TRNA N6-ADENOSINE THREONYLCARBAMOYLTRANSFERASE, MITOCHONDRIAL"/>
    <property type="match status" value="1"/>
</dbReference>
<keyword evidence="4 8" id="KW-0479">Metal-binding</keyword>
<reference evidence="10 11" key="1">
    <citation type="submission" date="2017-03" db="EMBL/GenBank/DDBJ databases">
        <authorList>
            <person name="Afonso C.L."/>
            <person name="Miller P.J."/>
            <person name="Scott M.A."/>
            <person name="Spackman E."/>
            <person name="Goraichik I."/>
            <person name="Dimitrov K.M."/>
            <person name="Suarez D.L."/>
            <person name="Swayne D.E."/>
        </authorList>
    </citation>
    <scope>NUCLEOTIDE SEQUENCE [LARGE SCALE GENOMIC DNA]</scope>
    <source>
        <strain evidence="10">Genome sequencing of Nitrospira japonica strain NJ11</strain>
    </source>
</reference>
<keyword evidence="11" id="KW-1185">Reference proteome</keyword>
<dbReference type="Pfam" id="PF00814">
    <property type="entry name" value="TsaD"/>
    <property type="match status" value="1"/>
</dbReference>
<dbReference type="STRING" id="1325564.NSJP_3424"/>
<feature type="binding site" evidence="8">
    <location>
        <position position="185"/>
    </location>
    <ligand>
        <name>substrate</name>
    </ligand>
</feature>
<feature type="binding site" evidence="8">
    <location>
        <position position="291"/>
    </location>
    <ligand>
        <name>substrate</name>
    </ligand>
</feature>
<dbReference type="InterPro" id="IPR000905">
    <property type="entry name" value="Gcp-like_dom"/>
</dbReference>
<comment type="function">
    <text evidence="8">Required for the formation of a threonylcarbamoyl group on adenosine at position 37 (t(6)A37) in tRNAs that read codons beginning with adenine. Is involved in the transfer of the threonylcarbamoyl moiety of threonylcarbamoyl-AMP (TC-AMP) to the N6 group of A37, together with TsaE and TsaB. TsaD likely plays a direct catalytic role in this reaction.</text>
</comment>
<keyword evidence="1 8" id="KW-0963">Cytoplasm</keyword>
<protein>
    <recommendedName>
        <fullName evidence="8">tRNA N6-adenosine threonylcarbamoyltransferase</fullName>
        <ecNumber evidence="8">2.3.1.234</ecNumber>
    </recommendedName>
    <alternativeName>
        <fullName evidence="8">N6-L-threonylcarbamoyladenine synthase</fullName>
        <shortName evidence="8">t(6)A synthase</shortName>
    </alternativeName>
    <alternativeName>
        <fullName evidence="8">t(6)A37 threonylcarbamoyladenosine biosynthesis protein TsaD</fullName>
    </alternativeName>
    <alternativeName>
        <fullName evidence="8">tRNA threonylcarbamoyladenosine biosynthesis protein TsaD</fullName>
    </alternativeName>
</protein>
<evidence type="ECO:0000256" key="7">
    <source>
        <dbReference type="ARBA" id="ARBA00048117"/>
    </source>
</evidence>
<evidence type="ECO:0000256" key="3">
    <source>
        <dbReference type="ARBA" id="ARBA00022694"/>
    </source>
</evidence>
<dbReference type="GO" id="GO:0002949">
    <property type="term" value="P:tRNA threonylcarbamoyladenosine modification"/>
    <property type="evidence" value="ECO:0007669"/>
    <property type="project" value="UniProtKB-UniRule"/>
</dbReference>
<dbReference type="InterPro" id="IPR017861">
    <property type="entry name" value="KAE1/TsaD"/>
</dbReference>
<dbReference type="InterPro" id="IPR022450">
    <property type="entry name" value="TsaD"/>
</dbReference>
<comment type="catalytic activity">
    <reaction evidence="7 8">
        <text>L-threonylcarbamoyladenylate + adenosine(37) in tRNA = N(6)-L-threonylcarbamoyladenosine(37) in tRNA + AMP + H(+)</text>
        <dbReference type="Rhea" id="RHEA:37059"/>
        <dbReference type="Rhea" id="RHEA-COMP:10162"/>
        <dbReference type="Rhea" id="RHEA-COMP:10163"/>
        <dbReference type="ChEBI" id="CHEBI:15378"/>
        <dbReference type="ChEBI" id="CHEBI:73682"/>
        <dbReference type="ChEBI" id="CHEBI:74411"/>
        <dbReference type="ChEBI" id="CHEBI:74418"/>
        <dbReference type="ChEBI" id="CHEBI:456215"/>
        <dbReference type="EC" id="2.3.1.234"/>
    </reaction>
</comment>
<organism evidence="10 11">
    <name type="scientific">Nitrospira japonica</name>
    <dbReference type="NCBI Taxonomy" id="1325564"/>
    <lineage>
        <taxon>Bacteria</taxon>
        <taxon>Pseudomonadati</taxon>
        <taxon>Nitrospirota</taxon>
        <taxon>Nitrospiria</taxon>
        <taxon>Nitrospirales</taxon>
        <taxon>Nitrospiraceae</taxon>
        <taxon>Nitrospira</taxon>
    </lineage>
</organism>